<evidence type="ECO:0000256" key="5">
    <source>
        <dbReference type="ARBA" id="ARBA00038359"/>
    </source>
</evidence>
<dbReference type="PANTHER" id="PTHR33048:SF15">
    <property type="entry name" value="INTEGRAL MEMBRANE PROTEIN"/>
    <property type="match status" value="1"/>
</dbReference>
<feature type="domain" description="Rhodopsin" evidence="8">
    <location>
        <begin position="39"/>
        <end position="282"/>
    </location>
</feature>
<comment type="caution">
    <text evidence="9">The sequence shown here is derived from an EMBL/GenBank/DDBJ whole genome shotgun (WGS) entry which is preliminary data.</text>
</comment>
<dbReference type="GO" id="GO:0016020">
    <property type="term" value="C:membrane"/>
    <property type="evidence" value="ECO:0007669"/>
    <property type="project" value="UniProtKB-SubCell"/>
</dbReference>
<dbReference type="Proteomes" id="UP001265746">
    <property type="component" value="Unassembled WGS sequence"/>
</dbReference>
<feature type="transmembrane region" description="Helical" evidence="7">
    <location>
        <begin position="17"/>
        <end position="42"/>
    </location>
</feature>
<comment type="similarity">
    <text evidence="5">Belongs to the SAT4 family.</text>
</comment>
<dbReference type="InterPro" id="IPR049326">
    <property type="entry name" value="Rhodopsin_dom_fungi"/>
</dbReference>
<feature type="transmembrane region" description="Helical" evidence="7">
    <location>
        <begin position="132"/>
        <end position="154"/>
    </location>
</feature>
<evidence type="ECO:0000256" key="7">
    <source>
        <dbReference type="SAM" id="Phobius"/>
    </source>
</evidence>
<feature type="transmembrane region" description="Helical" evidence="7">
    <location>
        <begin position="219"/>
        <end position="241"/>
    </location>
</feature>
<evidence type="ECO:0000313" key="10">
    <source>
        <dbReference type="Proteomes" id="UP001265746"/>
    </source>
</evidence>
<feature type="transmembrane region" description="Helical" evidence="7">
    <location>
        <begin position="97"/>
        <end position="120"/>
    </location>
</feature>
<dbReference type="InterPro" id="IPR052337">
    <property type="entry name" value="SAT4-like"/>
</dbReference>
<proteinExistence type="inferred from homology"/>
<protein>
    <recommendedName>
        <fullName evidence="8">Rhodopsin domain-containing protein</fullName>
    </recommendedName>
</protein>
<keyword evidence="10" id="KW-1185">Reference proteome</keyword>
<dbReference type="PANTHER" id="PTHR33048">
    <property type="entry name" value="PTH11-LIKE INTEGRAL MEMBRANE PROTEIN (AFU_ORTHOLOGUE AFUA_5G11245)"/>
    <property type="match status" value="1"/>
</dbReference>
<evidence type="ECO:0000259" key="8">
    <source>
        <dbReference type="Pfam" id="PF20684"/>
    </source>
</evidence>
<evidence type="ECO:0000256" key="6">
    <source>
        <dbReference type="SAM" id="MobiDB-lite"/>
    </source>
</evidence>
<evidence type="ECO:0000313" key="9">
    <source>
        <dbReference type="EMBL" id="KAK2611006.1"/>
    </source>
</evidence>
<keyword evidence="4 7" id="KW-0472">Membrane</keyword>
<keyword evidence="2 7" id="KW-0812">Transmembrane</keyword>
<evidence type="ECO:0000256" key="1">
    <source>
        <dbReference type="ARBA" id="ARBA00004141"/>
    </source>
</evidence>
<feature type="compositionally biased region" description="Gly residues" evidence="6">
    <location>
        <begin position="306"/>
        <end position="315"/>
    </location>
</feature>
<name>A0AAD9W8K9_PHOAM</name>
<dbReference type="Pfam" id="PF20684">
    <property type="entry name" value="Fung_rhodopsin"/>
    <property type="match status" value="1"/>
</dbReference>
<feature type="region of interest" description="Disordered" evidence="6">
    <location>
        <begin position="290"/>
        <end position="374"/>
    </location>
</feature>
<organism evidence="9 10">
    <name type="scientific">Phomopsis amygdali</name>
    <name type="common">Fusicoccum amygdali</name>
    <dbReference type="NCBI Taxonomy" id="1214568"/>
    <lineage>
        <taxon>Eukaryota</taxon>
        <taxon>Fungi</taxon>
        <taxon>Dikarya</taxon>
        <taxon>Ascomycota</taxon>
        <taxon>Pezizomycotina</taxon>
        <taxon>Sordariomycetes</taxon>
        <taxon>Sordariomycetidae</taxon>
        <taxon>Diaporthales</taxon>
        <taxon>Diaporthaceae</taxon>
        <taxon>Diaporthe</taxon>
    </lineage>
</organism>
<accession>A0AAD9W8K9</accession>
<evidence type="ECO:0000256" key="4">
    <source>
        <dbReference type="ARBA" id="ARBA00023136"/>
    </source>
</evidence>
<sequence length="401" mass="43344">MAGSVDPSARSVQPQGIALAIVVVSPIFLFFSVLAVAGRLFVRITEKVTSIDDYLLLGSLVFYIPDTAIAIHAATVGVGTVNARLNAWMQVQSMKWYTIWILIYVIGLALLKSSICMMIWRIASVRRAMRITLIFLLSLVWASFFVTFIGVLLYCSPVEANWETHLVLEGKAHCGSIAAMIGLSHTATVTTIITDVGCAMLPGVLLWKTQMKSQAKLEVFALMSVASMASISTIARAPFISHYEQPEDDLKYYIGYIVLFSNIETGVGCVASCLPAVRRLFMRITKKETSEHKSSNAQVDDSGIVTIGGGGGGSSSRGRKQRGRFSNTADRGGSLTTVQATGGARAGDWTQLNDGDSDEVPLSPWKKPMESEPTQGIGMDCAHDVELEPVKMSVAGTNHQL</sequence>
<feature type="transmembrane region" description="Helical" evidence="7">
    <location>
        <begin position="187"/>
        <end position="207"/>
    </location>
</feature>
<evidence type="ECO:0000256" key="3">
    <source>
        <dbReference type="ARBA" id="ARBA00022989"/>
    </source>
</evidence>
<comment type="subcellular location">
    <subcellularLocation>
        <location evidence="1">Membrane</location>
        <topology evidence="1">Multi-pass membrane protein</topology>
    </subcellularLocation>
</comment>
<dbReference type="EMBL" id="JAUJFL010000002">
    <property type="protein sequence ID" value="KAK2611006.1"/>
    <property type="molecule type" value="Genomic_DNA"/>
</dbReference>
<feature type="transmembrane region" description="Helical" evidence="7">
    <location>
        <begin position="54"/>
        <end position="77"/>
    </location>
</feature>
<dbReference type="AlphaFoldDB" id="A0AAD9W8K9"/>
<reference evidence="9" key="1">
    <citation type="submission" date="2023-06" db="EMBL/GenBank/DDBJ databases">
        <authorList>
            <person name="Noh H."/>
        </authorList>
    </citation>
    <scope>NUCLEOTIDE SEQUENCE</scope>
    <source>
        <strain evidence="9">DUCC20226</strain>
    </source>
</reference>
<gene>
    <name evidence="9" type="ORF">N8I77_004389</name>
</gene>
<evidence type="ECO:0000256" key="2">
    <source>
        <dbReference type="ARBA" id="ARBA00022692"/>
    </source>
</evidence>
<keyword evidence="3 7" id="KW-1133">Transmembrane helix</keyword>
<feature type="transmembrane region" description="Helical" evidence="7">
    <location>
        <begin position="253"/>
        <end position="277"/>
    </location>
</feature>